<proteinExistence type="predicted"/>
<protein>
    <submittedName>
        <fullName evidence="1">DsrE family protein</fullName>
    </submittedName>
</protein>
<comment type="caution">
    <text evidence="1">The sequence shown here is derived from an EMBL/GenBank/DDBJ whole genome shotgun (WGS) entry which is preliminary data.</text>
</comment>
<dbReference type="SUPFAM" id="SSF75169">
    <property type="entry name" value="DsrEFH-like"/>
    <property type="match status" value="1"/>
</dbReference>
<evidence type="ECO:0000313" key="1">
    <source>
        <dbReference type="EMBL" id="MBC6470267.1"/>
    </source>
</evidence>
<sequence>MKFLFVFHDPPYGTERTYNGLRWARQLLTNGNDHEVRVFLFGDAVGSVQAGQKTPNGFYNIGKMAQDLCENGALVGSCGTCLDARGIKDDNLVKGGHRSSMNELSGWTEWADQTINV</sequence>
<dbReference type="PANTHER" id="PTHR34874">
    <property type="entry name" value="PROTEIN YCHN"/>
    <property type="match status" value="1"/>
</dbReference>
<organism evidence="1 2">
    <name type="scientific">Actinomadura alba</name>
    <dbReference type="NCBI Taxonomy" id="406431"/>
    <lineage>
        <taxon>Bacteria</taxon>
        <taxon>Bacillati</taxon>
        <taxon>Actinomycetota</taxon>
        <taxon>Actinomycetes</taxon>
        <taxon>Streptosporangiales</taxon>
        <taxon>Thermomonosporaceae</taxon>
        <taxon>Actinomadura</taxon>
    </lineage>
</organism>
<reference evidence="1 2" key="1">
    <citation type="submission" date="2020-06" db="EMBL/GenBank/DDBJ databases">
        <title>Actinomadura xiongansis sp. nov., isolated from soil of Baiyangdian.</title>
        <authorList>
            <person name="Zhang X."/>
        </authorList>
    </citation>
    <scope>NUCLEOTIDE SEQUENCE [LARGE SCALE GENOMIC DNA]</scope>
    <source>
        <strain evidence="1 2">HBUM206468</strain>
    </source>
</reference>
<dbReference type="RefSeq" id="WP_187247305.1">
    <property type="nucleotide sequence ID" value="NZ_BAAAOK010000005.1"/>
</dbReference>
<name>A0ABR7LZH7_9ACTN</name>
<dbReference type="Proteomes" id="UP000805614">
    <property type="component" value="Unassembled WGS sequence"/>
</dbReference>
<dbReference type="EMBL" id="JABVEC010000038">
    <property type="protein sequence ID" value="MBC6470267.1"/>
    <property type="molecule type" value="Genomic_DNA"/>
</dbReference>
<evidence type="ECO:0000313" key="2">
    <source>
        <dbReference type="Proteomes" id="UP000805614"/>
    </source>
</evidence>
<keyword evidence="2" id="KW-1185">Reference proteome</keyword>
<gene>
    <name evidence="1" type="ORF">HKK74_32965</name>
</gene>
<dbReference type="Gene3D" id="3.40.1260.10">
    <property type="entry name" value="DsrEFH-like"/>
    <property type="match status" value="1"/>
</dbReference>
<dbReference type="PANTHER" id="PTHR34874:SF1">
    <property type="entry name" value="PROTEIN YCHN"/>
    <property type="match status" value="1"/>
</dbReference>
<dbReference type="Pfam" id="PF02635">
    <property type="entry name" value="DsrE"/>
    <property type="match status" value="1"/>
</dbReference>
<dbReference type="InterPro" id="IPR027396">
    <property type="entry name" value="DsrEFH-like"/>
</dbReference>
<dbReference type="InterPro" id="IPR003787">
    <property type="entry name" value="Sulphur_relay_DsrE/F-like"/>
</dbReference>
<accession>A0ABR7LZH7</accession>